<organism evidence="1 2">
    <name type="scientific">Ambispora gerdemannii</name>
    <dbReference type="NCBI Taxonomy" id="144530"/>
    <lineage>
        <taxon>Eukaryota</taxon>
        <taxon>Fungi</taxon>
        <taxon>Fungi incertae sedis</taxon>
        <taxon>Mucoromycota</taxon>
        <taxon>Glomeromycotina</taxon>
        <taxon>Glomeromycetes</taxon>
        <taxon>Archaeosporales</taxon>
        <taxon>Ambisporaceae</taxon>
        <taxon>Ambispora</taxon>
    </lineage>
</organism>
<dbReference type="Proteomes" id="UP000789831">
    <property type="component" value="Unassembled WGS sequence"/>
</dbReference>
<comment type="caution">
    <text evidence="1">The sequence shown here is derived from an EMBL/GenBank/DDBJ whole genome shotgun (WGS) entry which is preliminary data.</text>
</comment>
<evidence type="ECO:0000313" key="2">
    <source>
        <dbReference type="Proteomes" id="UP000789831"/>
    </source>
</evidence>
<protein>
    <submittedName>
        <fullName evidence="1">10714_t:CDS:1</fullName>
    </submittedName>
</protein>
<sequence>MNTSVLSGSTYFETCLKHWQEPYLCICGSEFKTTNGEAPKNIPVNAYGIEKVTLVETGETKNVYQCADNATSTRQIDQRLPLILVINVTGISIDDKGVYLQNKDLSEEISFPYEDHVMAKRYHLAGVSYCNGSHHIADIYFKKTKNIGWYQYDGLEKIYHARAMCIGRSHPLLKNGYTMNFVIYAMI</sequence>
<keyword evidence="2" id="KW-1185">Reference proteome</keyword>
<dbReference type="AlphaFoldDB" id="A0A9N9CW89"/>
<proteinExistence type="predicted"/>
<dbReference type="EMBL" id="CAJVPL010002578">
    <property type="protein sequence ID" value="CAG8614327.1"/>
    <property type="molecule type" value="Genomic_DNA"/>
</dbReference>
<accession>A0A9N9CW89</accession>
<name>A0A9N9CW89_9GLOM</name>
<reference evidence="1" key="1">
    <citation type="submission" date="2021-06" db="EMBL/GenBank/DDBJ databases">
        <authorList>
            <person name="Kallberg Y."/>
            <person name="Tangrot J."/>
            <person name="Rosling A."/>
        </authorList>
    </citation>
    <scope>NUCLEOTIDE SEQUENCE</scope>
    <source>
        <strain evidence="1">MT106</strain>
    </source>
</reference>
<dbReference type="OrthoDB" id="2442735at2759"/>
<gene>
    <name evidence="1" type="ORF">AGERDE_LOCUS9751</name>
</gene>
<evidence type="ECO:0000313" key="1">
    <source>
        <dbReference type="EMBL" id="CAG8614327.1"/>
    </source>
</evidence>